<organism evidence="3 4">
    <name type="scientific">Cohnella xylanilytica</name>
    <dbReference type="NCBI Taxonomy" id="557555"/>
    <lineage>
        <taxon>Bacteria</taxon>
        <taxon>Bacillati</taxon>
        <taxon>Bacillota</taxon>
        <taxon>Bacilli</taxon>
        <taxon>Bacillales</taxon>
        <taxon>Paenibacillaceae</taxon>
        <taxon>Cohnella</taxon>
    </lineage>
</organism>
<accession>A0A841UDU6</accession>
<keyword evidence="3" id="KW-0808">Transferase</keyword>
<proteinExistence type="predicted"/>
<dbReference type="Proteomes" id="UP000553776">
    <property type="component" value="Unassembled WGS sequence"/>
</dbReference>
<dbReference type="InterPro" id="IPR028098">
    <property type="entry name" value="Glyco_trans_4-like_N"/>
</dbReference>
<feature type="domain" description="Glycosyltransferase subfamily 4-like N-terminal" evidence="2">
    <location>
        <begin position="17"/>
        <end position="182"/>
    </location>
</feature>
<keyword evidence="4" id="KW-1185">Reference proteome</keyword>
<evidence type="ECO:0000259" key="2">
    <source>
        <dbReference type="Pfam" id="PF13439"/>
    </source>
</evidence>
<dbReference type="PANTHER" id="PTHR45947">
    <property type="entry name" value="SULFOQUINOVOSYL TRANSFERASE SQD2"/>
    <property type="match status" value="1"/>
</dbReference>
<dbReference type="InterPro" id="IPR050194">
    <property type="entry name" value="Glycosyltransferase_grp1"/>
</dbReference>
<dbReference type="AlphaFoldDB" id="A0A841UDU6"/>
<protein>
    <submittedName>
        <fullName evidence="3">Glycosyltransferase family 1 protein</fullName>
    </submittedName>
</protein>
<dbReference type="Pfam" id="PF00534">
    <property type="entry name" value="Glycos_transf_1"/>
    <property type="match status" value="1"/>
</dbReference>
<dbReference type="Pfam" id="PF13439">
    <property type="entry name" value="Glyco_transf_4"/>
    <property type="match status" value="1"/>
</dbReference>
<evidence type="ECO:0000259" key="1">
    <source>
        <dbReference type="Pfam" id="PF00534"/>
    </source>
</evidence>
<gene>
    <name evidence="3" type="ORF">H7B90_32450</name>
</gene>
<dbReference type="SUPFAM" id="SSF53756">
    <property type="entry name" value="UDP-Glycosyltransferase/glycogen phosphorylase"/>
    <property type="match status" value="1"/>
</dbReference>
<name>A0A841UDU6_9BACL</name>
<evidence type="ECO:0000313" key="4">
    <source>
        <dbReference type="Proteomes" id="UP000553776"/>
    </source>
</evidence>
<feature type="domain" description="Glycosyl transferase family 1" evidence="1">
    <location>
        <begin position="190"/>
        <end position="355"/>
    </location>
</feature>
<sequence length="393" mass="42853">MEEVRLALFTDTYAPEVNGVAKTLERWAAYLRKRGIPCLVFAPTRPRKEEPIPGVAERLASIPFFLYPELRIASPLSAAAERKLLDFRPTVIHAATPFGTGVAGRHLALKHSIPFVASHHTHFVRYLPFYNLQWMGKLLWRYLHWFHRPCRRIYVPSRSVLEECAKDGWRGLEVWTRAIDTTVFHPEIDREAFLAEAGIPASRFVVLCAGRLAPEKQPELAVEAMSRFARATAADAELVFAGDGPSAGELRALAEKRGVRARLLGAIPQPELRRWMAASDAMLFPSPTETFGNVVLEAMACGLPVIGAAAGAVPDTVRDGETGLLREAGNADAFAEALARLRGDAGLRARLSAAGLADARSRSWDDVFARLLESVADASAGAGFGGRPKGAVV</sequence>
<evidence type="ECO:0000313" key="3">
    <source>
        <dbReference type="EMBL" id="MBB6696110.1"/>
    </source>
</evidence>
<dbReference type="PANTHER" id="PTHR45947:SF3">
    <property type="entry name" value="SULFOQUINOVOSYL TRANSFERASE SQD2"/>
    <property type="match status" value="1"/>
</dbReference>
<dbReference type="Gene3D" id="3.40.50.2000">
    <property type="entry name" value="Glycogen Phosphorylase B"/>
    <property type="match status" value="2"/>
</dbReference>
<dbReference type="InterPro" id="IPR001296">
    <property type="entry name" value="Glyco_trans_1"/>
</dbReference>
<reference evidence="3 4" key="1">
    <citation type="submission" date="2020-08" db="EMBL/GenBank/DDBJ databases">
        <title>Cohnella phylogeny.</title>
        <authorList>
            <person name="Dunlap C."/>
        </authorList>
    </citation>
    <scope>NUCLEOTIDE SEQUENCE [LARGE SCALE GENOMIC DNA]</scope>
    <source>
        <strain evidence="3 4">DSM 25239</strain>
    </source>
</reference>
<dbReference type="CDD" id="cd03814">
    <property type="entry name" value="GT4-like"/>
    <property type="match status" value="1"/>
</dbReference>
<comment type="caution">
    <text evidence="3">The sequence shown here is derived from an EMBL/GenBank/DDBJ whole genome shotgun (WGS) entry which is preliminary data.</text>
</comment>
<dbReference type="GO" id="GO:0016758">
    <property type="term" value="F:hexosyltransferase activity"/>
    <property type="evidence" value="ECO:0007669"/>
    <property type="project" value="TreeGrafter"/>
</dbReference>
<dbReference type="RefSeq" id="WP_185140046.1">
    <property type="nucleotide sequence ID" value="NZ_JACJVR010000180.1"/>
</dbReference>
<dbReference type="EMBL" id="JACJVR010000180">
    <property type="protein sequence ID" value="MBB6696110.1"/>
    <property type="molecule type" value="Genomic_DNA"/>
</dbReference>